<sequence length="2627" mass="264845">MASAANITITQNNNNSNGKVTLNTTTGEVTVAPNTPVGVYTINYTITDKLDITKSSSANAVVTITNGNLLAKDDTGTSGTAGGNAVANILINDTYNGVDNSATTASVTISQVSNNSAGKITLNLSTGSVDVATNTPAGVYVVEYQITDKLDATKTSNAKITITVSAANILAKDDSGSIGGLLGGTAINNVLVNDEVNGGQQATLSNVKLEQVSTNNAKVNLDLSTGKVNVDPKTPAGTYQVTYKITDLLDASKVSQAVATVLVNAPVMVANADNGNANGYTGGIAVNNVLANDTYDGNPATLNDVTLTLSSSSDPKIKLNTTNGNVTVDPNTPAGTYTLTYIITDKLNPSLTKTATVTVTVDLPVMVAVDDAGTVNGLTGGTGINNVLSNDTYNGNTATLSQVSLTQISTSNAKVNLEAGTGKVIVDPKTPAGTYTVVYEITDLLNPTEKKRANAVVTVEAPEMIANADNGTVNSYTGGTAVNNVLANDKYNGNTATLTDVTLTQVSTSNPNVTLDVTTGKVNVAANTLAGTYTLVYQITDKLNPTLTKQATVTVTVNPAPMIANDDNGSANGLTGGVAVADVLANDSYNGSTASLSEVNLTQVSTSDPKVSLNTSTGEVMVAANTKAGTYTLVYKIEDKANPGLFKNATVTVTVTAPVMVANQDNGTVDGFNGGTAVNNVLANDTYNGAPAILSNVTLTQVSTTNANVTLDPTNGQVNVAANTPAGTYTVVYQIEDKLNPGLTKQATVTVTVTAPAIIANNDNGTVNGFTGGTAVNNVLANDSYDGSTALLSNVNLSQVSTSNPNVTLDATTGKVNVAAGTPAGDYTLVYQIQDKVNPVPSQTKTATVTVTVTSPALAANADAGSINGFTGGAAINNVLANDNYNGAQATLANVTLTQVSTTDAKVTLDPAIGKVNVAAGTQAGTYTVVYQIADKLNPGQTKTANAVVTVTAPDMIADNDAGTINGATGGTAVNNVLLNDTYNGNVATLNEVTLSQVSTSNPKVTLDVTTGKINVDSNTPGGTYTLVYQITDKLNPGSTKTATVTITVGAPVLVANDDAGTANGLTGGLAIADVLANDTYNGNPATLAQVTLSQVSTTNANVTLDPATGKVNVASNTPAGTYTVVYQILDKINPTQVKTANAVVTVTAPQMIANADLGTANGFTGGVAVPNVLVNDTYNGAPATLTNINLTQVSTTNANVTLNPATGEVNVAANTPVGTYTVVYQIEDKLNPGQKTTASVTITVTAPALVATADNGAANGFTGGVAVPNVLANDTYNGNPATLSNVNLTQVSTSDPKVTLNVNTGEVNVAPNTPAGTYTLVYQIEDKLNPGLTKSASVTVTVNAPGILAVNNSGTINGFVGGTAVNNILANDTYNGTTATLNEVILSQVSTSNPKVTLDIATGKINVDPNTPAATYTLVYRIADKVNPSLTSDATVTVTVSAPALVANTDNGSANGFVGGVAVPNVLTNDTYNGAAATLTNVTLTQVSITNANVTLDPATGAVNVLPNTHAGTYTVVYQIEDKLNPGQTKQASVTVTVGAPALVATNDTGSANGFVGGVAVSNVLANDTYNGAAATLTNVTLTQVSTTNANVTLDPATGAVNVLPNTQAGTYTVVYQIEDKLNPGQTKQASVTVTVGAPALVATNDTGSANGFVGGVAVSNVLANDTYNGAAATLTNVTLTQVSTTNANVTLDPATGQVNVAPNTTAGTYTVVYQIEDKLNPGQKTTASVTVTVDPIALVANNDAGTANGFTGGIAVNNVLANDNYNGGAASLTNVTLTQVSTTNTNVTLDPATGAVNVAPNTTAGTYTVVYQIEDKLNPGSTKQANVTVAVNAPVMTANGDTGTANGFVGGVAVPNVLANDTYNGVSPATLTNVTLTQVSTTNANVTLDPTSGQVNVAPNTPASTYTVVYQIEDKLNPGQTKQASVTITVGAPALVATNDTGSANGFVGGVAVANVLANDTYNGTTATLTNVTLTQVSTTNANVTLDPATGQVNVAPNTTAGTYTVVYQIEDKLNPGQKTTASVTVTVDPIALVANNDAGTANGFTGGTAVNNVLANDSYNGGAASLTNVTLTQVSTTNTNVTLDPATGAVNVAPNTTAGTYTVVYQIEDKLNPGSTKQASVTVTVNAPVMTANGDTGTTNGFTGGVAVPNVLANDTYNGTSPASLTNVTLTQVSTTNANVTLDPTSGQVNVAPNTPAGNYTVVYQIEDKLNPGQTKQAAVTITVGAPALVATNDAAAINGISGGTAIADVLANDSYNGSTATLANVTLSQISTSNPGVTLDVASGKINVAPGTPEATYTLVYQIEDKLNPGKTTQATVTITVTAAPMLAVDDNGSANGFDGGIAVSNVLTNDLFNNAPATLTGVYLTEISTENPNVKLNVGNGQVYVQPGTPAGVYKVVYTITDRVNTTEIKQATATITVTAPVMIANTDNGQVNGVTGGTAVNNVLANDSYNGAAATLTNVTLTQVSTTNNNVTLDGTTGAVNVAPGTPAGTYSVVYQIEDKLNPGLTTQATVTVVVDAPVMVANSDAGSANGFTGGVAVPNVLSNDSYNGSPATLTNVNLSQLSTTDPNVTLDPATGAVNVAPNTKAGTYTVAYRIEDKLNPGSFQTGTVTVTVNAPVMVAN</sequence>
<dbReference type="EMBL" id="QNQU01000054">
    <property type="protein sequence ID" value="RBQ01897.1"/>
    <property type="molecule type" value="Genomic_DNA"/>
</dbReference>
<keyword evidence="3" id="KW-1185">Reference proteome</keyword>
<dbReference type="RefSeq" id="WP_208643670.1">
    <property type="nucleotide sequence ID" value="NZ_QNQU01000054.1"/>
</dbReference>
<evidence type="ECO:0000313" key="2">
    <source>
        <dbReference type="EMBL" id="RBQ01897.1"/>
    </source>
</evidence>
<comment type="caution">
    <text evidence="2">The sequence shown here is derived from an EMBL/GenBank/DDBJ whole genome shotgun (WGS) entry which is preliminary data.</text>
</comment>
<dbReference type="Proteomes" id="UP000252081">
    <property type="component" value="Unassembled WGS sequence"/>
</dbReference>
<proteinExistence type="predicted"/>
<feature type="compositionally biased region" description="Low complexity" evidence="1">
    <location>
        <begin position="1"/>
        <end position="17"/>
    </location>
</feature>
<protein>
    <submittedName>
        <fullName evidence="2">Uncharacterized protein</fullName>
    </submittedName>
</protein>
<name>A0A366KJM2_9SPHI</name>
<feature type="region of interest" description="Disordered" evidence="1">
    <location>
        <begin position="1"/>
        <end position="20"/>
    </location>
</feature>
<feature type="non-terminal residue" evidence="2">
    <location>
        <position position="2627"/>
    </location>
</feature>
<accession>A0A366KJM2</accession>
<evidence type="ECO:0000256" key="1">
    <source>
        <dbReference type="SAM" id="MobiDB-lite"/>
    </source>
</evidence>
<reference evidence="2 3" key="1">
    <citation type="submission" date="2018-07" db="EMBL/GenBank/DDBJ databases">
        <title>A draft genome of a endophytic bacteria, a new species of Pedobacter.</title>
        <authorList>
            <person name="Zhang Z.D."/>
            <person name="Chen Z.J."/>
        </authorList>
    </citation>
    <scope>NUCLEOTIDE SEQUENCE [LARGE SCALE GENOMIC DNA]</scope>
    <source>
        <strain evidence="2 3">RS10</strain>
    </source>
</reference>
<organism evidence="2 3">
    <name type="scientific">Pedobacter miscanthi</name>
    <dbReference type="NCBI Taxonomy" id="2259170"/>
    <lineage>
        <taxon>Bacteria</taxon>
        <taxon>Pseudomonadati</taxon>
        <taxon>Bacteroidota</taxon>
        <taxon>Sphingobacteriia</taxon>
        <taxon>Sphingobacteriales</taxon>
        <taxon>Sphingobacteriaceae</taxon>
        <taxon>Pedobacter</taxon>
    </lineage>
</organism>
<gene>
    <name evidence="2" type="ORF">DRW42_28190</name>
</gene>
<evidence type="ECO:0000313" key="3">
    <source>
        <dbReference type="Proteomes" id="UP000252081"/>
    </source>
</evidence>